<evidence type="ECO:0000313" key="1">
    <source>
        <dbReference type="EMBL" id="TDO96184.1"/>
    </source>
</evidence>
<dbReference type="AlphaFoldDB" id="A0A4R6M4M6"/>
<accession>A0A4R6M4M6</accession>
<dbReference type="RefSeq" id="WP_133504486.1">
    <property type="nucleotide sequence ID" value="NZ_SNXC01000014.1"/>
</dbReference>
<protein>
    <recommendedName>
        <fullName evidence="3">Sel1 repeat-containing protein</fullName>
    </recommendedName>
</protein>
<dbReference type="EMBL" id="SNXC01000014">
    <property type="protein sequence ID" value="TDO96184.1"/>
    <property type="molecule type" value="Genomic_DNA"/>
</dbReference>
<dbReference type="OrthoDB" id="6400240at2"/>
<organism evidence="1 2">
    <name type="scientific">Marinomonas balearica</name>
    <dbReference type="NCBI Taxonomy" id="491947"/>
    <lineage>
        <taxon>Bacteria</taxon>
        <taxon>Pseudomonadati</taxon>
        <taxon>Pseudomonadota</taxon>
        <taxon>Gammaproteobacteria</taxon>
        <taxon>Oceanospirillales</taxon>
        <taxon>Oceanospirillaceae</taxon>
        <taxon>Marinomonas</taxon>
    </lineage>
</organism>
<evidence type="ECO:0008006" key="3">
    <source>
        <dbReference type="Google" id="ProtNLM"/>
    </source>
</evidence>
<proteinExistence type="predicted"/>
<name>A0A4R6M4M6_9GAMM</name>
<dbReference type="InterPro" id="IPR011990">
    <property type="entry name" value="TPR-like_helical_dom_sf"/>
</dbReference>
<keyword evidence="2" id="KW-1185">Reference proteome</keyword>
<dbReference type="InterPro" id="IPR006597">
    <property type="entry name" value="Sel1-like"/>
</dbReference>
<dbReference type="SUPFAM" id="SSF81901">
    <property type="entry name" value="HCP-like"/>
    <property type="match status" value="1"/>
</dbReference>
<gene>
    <name evidence="1" type="ORF">DFP79_2756</name>
</gene>
<dbReference type="Pfam" id="PF08238">
    <property type="entry name" value="Sel1"/>
    <property type="match status" value="1"/>
</dbReference>
<evidence type="ECO:0000313" key="2">
    <source>
        <dbReference type="Proteomes" id="UP000294656"/>
    </source>
</evidence>
<comment type="caution">
    <text evidence="1">The sequence shown here is derived from an EMBL/GenBank/DDBJ whole genome shotgun (WGS) entry which is preliminary data.</text>
</comment>
<reference evidence="1 2" key="1">
    <citation type="submission" date="2019-03" db="EMBL/GenBank/DDBJ databases">
        <title>Genomic Encyclopedia of Type Strains, Phase III (KMG-III): the genomes of soil and plant-associated and newly described type strains.</title>
        <authorList>
            <person name="Whitman W."/>
        </authorList>
    </citation>
    <scope>NUCLEOTIDE SEQUENCE [LARGE SCALE GENOMIC DNA]</scope>
    <source>
        <strain evidence="1 2">CECT 7378</strain>
    </source>
</reference>
<dbReference type="Gene3D" id="1.25.40.10">
    <property type="entry name" value="Tetratricopeptide repeat domain"/>
    <property type="match status" value="1"/>
</dbReference>
<sequence>MRVLFGIVFLTFSVLAIGKEKCDLESIGLDYQSSDIEVYFYTGTCHYRNEDYGLAVKNWEKLSLIKENSAKDEELKIDVLNNLGYMKFFGFGTPKDQDTAINYWKEAILLGHYEAEYHLCHAYADKKEPTFNLAKAKKHCEKAKLIYKGQDEPDKDILSDIETYLNQINE</sequence>
<dbReference type="Proteomes" id="UP000294656">
    <property type="component" value="Unassembled WGS sequence"/>
</dbReference>